<comment type="caution">
    <text evidence="2">The sequence shown here is derived from an EMBL/GenBank/DDBJ whole genome shotgun (WGS) entry which is preliminary data.</text>
</comment>
<dbReference type="EMBL" id="BMPF01000002">
    <property type="protein sequence ID" value="GGL33977.1"/>
    <property type="molecule type" value="Genomic_DNA"/>
</dbReference>
<keyword evidence="1" id="KW-1133">Transmembrane helix</keyword>
<name>A0A830F9X2_9EURY</name>
<dbReference type="Proteomes" id="UP000628840">
    <property type="component" value="Unassembled WGS sequence"/>
</dbReference>
<keyword evidence="3" id="KW-1185">Reference proteome</keyword>
<dbReference type="RefSeq" id="WP_188882660.1">
    <property type="nucleotide sequence ID" value="NZ_BMPF01000002.1"/>
</dbReference>
<evidence type="ECO:0000256" key="1">
    <source>
        <dbReference type="SAM" id="Phobius"/>
    </source>
</evidence>
<sequence length="85" mass="8616">MSDSSKHVDRFFAGVTVVVAGAGVIAILWMGGGALAESLGVPVSPGVSVATGLVAAIVVYVLGFAAERLHAMWDDDRSADAEGSR</sequence>
<evidence type="ECO:0000313" key="2">
    <source>
        <dbReference type="EMBL" id="GGL33977.1"/>
    </source>
</evidence>
<keyword evidence="1" id="KW-0472">Membrane</keyword>
<proteinExistence type="predicted"/>
<keyword evidence="1" id="KW-0812">Transmembrane</keyword>
<evidence type="ECO:0000313" key="3">
    <source>
        <dbReference type="Proteomes" id="UP000628840"/>
    </source>
</evidence>
<dbReference type="AlphaFoldDB" id="A0A830F9X2"/>
<organism evidence="2 3">
    <name type="scientific">Halarchaeum grantii</name>
    <dbReference type="NCBI Taxonomy" id="1193105"/>
    <lineage>
        <taxon>Archaea</taxon>
        <taxon>Methanobacteriati</taxon>
        <taxon>Methanobacteriota</taxon>
        <taxon>Stenosarchaea group</taxon>
        <taxon>Halobacteria</taxon>
        <taxon>Halobacteriales</taxon>
        <taxon>Halobacteriaceae</taxon>
    </lineage>
</organism>
<feature type="transmembrane region" description="Helical" evidence="1">
    <location>
        <begin position="12"/>
        <end position="31"/>
    </location>
</feature>
<gene>
    <name evidence="2" type="ORF">GCM10009037_17010</name>
</gene>
<reference evidence="2 3" key="1">
    <citation type="journal article" date="2019" name="Int. J. Syst. Evol. Microbiol.">
        <title>The Global Catalogue of Microorganisms (GCM) 10K type strain sequencing project: providing services to taxonomists for standard genome sequencing and annotation.</title>
        <authorList>
            <consortium name="The Broad Institute Genomics Platform"/>
            <consortium name="The Broad Institute Genome Sequencing Center for Infectious Disease"/>
            <person name="Wu L."/>
            <person name="Ma J."/>
        </authorList>
    </citation>
    <scope>NUCLEOTIDE SEQUENCE [LARGE SCALE GENOMIC DNA]</scope>
    <source>
        <strain evidence="2 3">JCM 19585</strain>
    </source>
</reference>
<accession>A0A830F9X2</accession>
<protein>
    <submittedName>
        <fullName evidence="2">Uncharacterized protein</fullName>
    </submittedName>
</protein>
<feature type="transmembrane region" description="Helical" evidence="1">
    <location>
        <begin position="43"/>
        <end position="63"/>
    </location>
</feature>